<keyword evidence="2" id="KW-1185">Reference proteome</keyword>
<proteinExistence type="predicted"/>
<comment type="caution">
    <text evidence="1">The sequence shown here is derived from an EMBL/GenBank/DDBJ whole genome shotgun (WGS) entry which is preliminary data.</text>
</comment>
<dbReference type="AlphaFoldDB" id="A0A9N9GXE0"/>
<evidence type="ECO:0000313" key="2">
    <source>
        <dbReference type="Proteomes" id="UP000789831"/>
    </source>
</evidence>
<dbReference type="EMBL" id="CAJVPL010003673">
    <property type="protein sequence ID" value="CAG8636555.1"/>
    <property type="molecule type" value="Genomic_DNA"/>
</dbReference>
<organism evidence="1 2">
    <name type="scientific">Ambispora gerdemannii</name>
    <dbReference type="NCBI Taxonomy" id="144530"/>
    <lineage>
        <taxon>Eukaryota</taxon>
        <taxon>Fungi</taxon>
        <taxon>Fungi incertae sedis</taxon>
        <taxon>Mucoromycota</taxon>
        <taxon>Glomeromycotina</taxon>
        <taxon>Glomeromycetes</taxon>
        <taxon>Archaeosporales</taxon>
        <taxon>Ambisporaceae</taxon>
        <taxon>Ambispora</taxon>
    </lineage>
</organism>
<gene>
    <name evidence="1" type="ORF">AGERDE_LOCUS10772</name>
</gene>
<dbReference type="Gene3D" id="3.90.1720.10">
    <property type="entry name" value="endopeptidase domain like (from Nostoc punctiforme)"/>
    <property type="match status" value="1"/>
</dbReference>
<protein>
    <submittedName>
        <fullName evidence="1">6051_t:CDS:1</fullName>
    </submittedName>
</protein>
<name>A0A9N9GXE0_9GLOM</name>
<reference evidence="1" key="1">
    <citation type="submission" date="2021-06" db="EMBL/GenBank/DDBJ databases">
        <authorList>
            <person name="Kallberg Y."/>
            <person name="Tangrot J."/>
            <person name="Rosling A."/>
        </authorList>
    </citation>
    <scope>NUCLEOTIDE SEQUENCE</scope>
    <source>
        <strain evidence="1">MT106</strain>
    </source>
</reference>
<evidence type="ECO:0000313" key="1">
    <source>
        <dbReference type="EMBL" id="CAG8636555.1"/>
    </source>
</evidence>
<dbReference type="Proteomes" id="UP000789831">
    <property type="component" value="Unassembled WGS sequence"/>
</dbReference>
<sequence length="196" mass="20848">MLEVHPKANSYEYYSSLITSPYVEKKQVGSSTKTVDVPLFFVGYSSSTPSDLDRHFKPLDIVMLVVVIEFAIFQERETENCEHFANMCVYGVNYSGQIYDKRGAFNATIGITGGATIGTMGGLGIFNLIGSIALAPATGGASLFLGAASTGLVGVGTAVTVDACERFSELNNNKGSTIKLTSEMSESNGKLGEKDN</sequence>
<accession>A0A9N9GXE0</accession>